<evidence type="ECO:0000313" key="2">
    <source>
        <dbReference type="Proteomes" id="UP000184387"/>
    </source>
</evidence>
<organism evidence="1 2">
    <name type="scientific">Muricoccus roseus</name>
    <dbReference type="NCBI Taxonomy" id="198092"/>
    <lineage>
        <taxon>Bacteria</taxon>
        <taxon>Pseudomonadati</taxon>
        <taxon>Pseudomonadota</taxon>
        <taxon>Alphaproteobacteria</taxon>
        <taxon>Acetobacterales</taxon>
        <taxon>Roseomonadaceae</taxon>
        <taxon>Muricoccus</taxon>
    </lineage>
</organism>
<accession>A0A1M6HL73</accession>
<dbReference type="STRING" id="198092.SAMN02745194_02045"/>
<dbReference type="OrthoDB" id="7234414at2"/>
<reference evidence="1 2" key="1">
    <citation type="submission" date="2016-11" db="EMBL/GenBank/DDBJ databases">
        <authorList>
            <person name="Jaros S."/>
            <person name="Januszkiewicz K."/>
            <person name="Wedrychowicz H."/>
        </authorList>
    </citation>
    <scope>NUCLEOTIDE SEQUENCE [LARGE SCALE GENOMIC DNA]</scope>
    <source>
        <strain evidence="1 2">DSM 14916</strain>
    </source>
</reference>
<name>A0A1M6HL73_9PROT</name>
<sequence length="395" mass="44626">MTAFQNRVEDIMASSTRRGLPRKIELKPASIADTMRGYDNFCRVMAIRPGDHVVMLTDPLLDPRVVQAVQGLARGRGATFISYMGESTRYVTVPEEAKALLERATFVVSTWFASVLDPYCIGLRRNKGQRWVKITFFRDLDLLHTPQAQFPVDLLGEIVRATGRMFPEAGDFTLRVTDPRGTDFRIPFTEAMLRKMRAHNRWRGQNVADQDGCYVHYIPTHGPNLFEPSMVGLQPEDRIGISGTIWPQWAVGFDEPFREPLGVEFRNDVVTAVHGESWEAQVMRDYLIGGTLEELGCGHNPKAPRFDIYPAGPNSPGALHFGINALKPSEYLRRVMPNWEEPHIHMDLVTYDSTVMAGNRCMVEDGYLLSLRDPQVRALAETYGDPVELLEAYPV</sequence>
<dbReference type="Proteomes" id="UP000184387">
    <property type="component" value="Unassembled WGS sequence"/>
</dbReference>
<evidence type="ECO:0008006" key="3">
    <source>
        <dbReference type="Google" id="ProtNLM"/>
    </source>
</evidence>
<keyword evidence="2" id="KW-1185">Reference proteome</keyword>
<gene>
    <name evidence="1" type="ORF">SAMN02745194_02045</name>
</gene>
<proteinExistence type="predicted"/>
<evidence type="ECO:0000313" key="1">
    <source>
        <dbReference type="EMBL" id="SHJ22907.1"/>
    </source>
</evidence>
<dbReference type="EMBL" id="FQZF01000010">
    <property type="protein sequence ID" value="SHJ22907.1"/>
    <property type="molecule type" value="Genomic_DNA"/>
</dbReference>
<protein>
    <recommendedName>
        <fullName evidence="3">Leucyl aminopeptidase (Aminopeptidase T)</fullName>
    </recommendedName>
</protein>
<dbReference type="RefSeq" id="WP_086062081.1">
    <property type="nucleotide sequence ID" value="NZ_FQZF01000010.1"/>
</dbReference>
<dbReference type="AlphaFoldDB" id="A0A1M6HL73"/>